<dbReference type="EMBL" id="BMOI01000001">
    <property type="protein sequence ID" value="GGK88999.1"/>
    <property type="molecule type" value="Genomic_DNA"/>
</dbReference>
<dbReference type="GO" id="GO:0044038">
    <property type="term" value="P:cell wall macromolecule biosynthetic process"/>
    <property type="evidence" value="ECO:0007669"/>
    <property type="project" value="InterPro"/>
</dbReference>
<reference evidence="2" key="1">
    <citation type="journal article" date="2014" name="Int. J. Syst. Evol. Microbiol.">
        <title>Complete genome sequence of Corynebacterium casei LMG S-19264T (=DSM 44701T), isolated from a smear-ripened cheese.</title>
        <authorList>
            <consortium name="US DOE Joint Genome Institute (JGI-PGF)"/>
            <person name="Walter F."/>
            <person name="Albersmeier A."/>
            <person name="Kalinowski J."/>
            <person name="Ruckert C."/>
        </authorList>
    </citation>
    <scope>NUCLEOTIDE SEQUENCE</scope>
    <source>
        <strain evidence="2">JCM 1480</strain>
    </source>
</reference>
<protein>
    <recommendedName>
        <fullName evidence="1">BioF2-like acetyltransferase domain-containing protein</fullName>
    </recommendedName>
</protein>
<evidence type="ECO:0000259" key="1">
    <source>
        <dbReference type="Pfam" id="PF13480"/>
    </source>
</evidence>
<dbReference type="PROSITE" id="PS51191">
    <property type="entry name" value="FEMABX"/>
    <property type="match status" value="1"/>
</dbReference>
<gene>
    <name evidence="2" type="ORF">GCM10009769_03700</name>
    <name evidence="3" type="ORF">JOE58_000885</name>
</gene>
<dbReference type="Proteomes" id="UP000648535">
    <property type="component" value="Unassembled WGS sequence"/>
</dbReference>
<accession>A0A8H9G8D1</accession>
<reference evidence="3 5" key="3">
    <citation type="submission" date="2021-01" db="EMBL/GenBank/DDBJ databases">
        <title>Sequencing the genomes of 1000 actinobacteria strains.</title>
        <authorList>
            <person name="Klenk H.-P."/>
        </authorList>
    </citation>
    <scope>NUCLEOTIDE SEQUENCE [LARGE SCALE GENOMIC DNA]</scope>
    <source>
        <strain evidence="3 5">DSM 20542</strain>
    </source>
</reference>
<dbReference type="InterPro" id="IPR038740">
    <property type="entry name" value="BioF2-like_GNAT_dom"/>
</dbReference>
<comment type="caution">
    <text evidence="2">The sequence shown here is derived from an EMBL/GenBank/DDBJ whole genome shotgun (WGS) entry which is preliminary data.</text>
</comment>
<keyword evidence="5" id="KW-1185">Reference proteome</keyword>
<dbReference type="InterPro" id="IPR003447">
    <property type="entry name" value="FEMABX"/>
</dbReference>
<evidence type="ECO:0000313" key="3">
    <source>
        <dbReference type="EMBL" id="MBM7801634.1"/>
    </source>
</evidence>
<organism evidence="2 4">
    <name type="scientific">Curtobacterium luteum</name>
    <dbReference type="NCBI Taxonomy" id="33881"/>
    <lineage>
        <taxon>Bacteria</taxon>
        <taxon>Bacillati</taxon>
        <taxon>Actinomycetota</taxon>
        <taxon>Actinomycetes</taxon>
        <taxon>Micrococcales</taxon>
        <taxon>Microbacteriaceae</taxon>
        <taxon>Curtobacterium</taxon>
    </lineage>
</organism>
<evidence type="ECO:0000313" key="5">
    <source>
        <dbReference type="Proteomes" id="UP000746584"/>
    </source>
</evidence>
<feature type="domain" description="BioF2-like acetyltransferase" evidence="1">
    <location>
        <begin position="27"/>
        <end position="164"/>
    </location>
</feature>
<dbReference type="Proteomes" id="UP000746584">
    <property type="component" value="Unassembled WGS sequence"/>
</dbReference>
<dbReference type="GO" id="GO:0016755">
    <property type="term" value="F:aminoacyltransferase activity"/>
    <property type="evidence" value="ECO:0007669"/>
    <property type="project" value="InterPro"/>
</dbReference>
<dbReference type="RefSeq" id="WP_175329232.1">
    <property type="nucleotide sequence ID" value="NZ_BMOI01000001.1"/>
</dbReference>
<dbReference type="EMBL" id="JAFBCG010000001">
    <property type="protein sequence ID" value="MBM7801634.1"/>
    <property type="molecule type" value="Genomic_DNA"/>
</dbReference>
<sequence length="200" mass="21463">MEWSRDRTFVVDLVHASLEGVVAGLHRNAKRSLRAAASNGVEVRPARPGETAALLPRVLSESYTVRGVPSPYPADIGERVERWAAGRDDVYIGAAVVEGETSGVIVALGSHPVASAWAGGTLRQHRAANPSTSLYLDVLRWSLERGHTAVDLVGRVDDGIARFKTGMGGVETPYTSIASSPLPRAVRDTGVKLWRTMQRG</sequence>
<dbReference type="InterPro" id="IPR016181">
    <property type="entry name" value="Acyl_CoA_acyltransferase"/>
</dbReference>
<proteinExistence type="predicted"/>
<dbReference type="AlphaFoldDB" id="A0A8H9G8D1"/>
<reference evidence="2" key="2">
    <citation type="submission" date="2020-09" db="EMBL/GenBank/DDBJ databases">
        <authorList>
            <person name="Sun Q."/>
            <person name="Ohkuma M."/>
        </authorList>
    </citation>
    <scope>NUCLEOTIDE SEQUENCE</scope>
    <source>
        <strain evidence="2">JCM 1480</strain>
    </source>
</reference>
<evidence type="ECO:0000313" key="2">
    <source>
        <dbReference type="EMBL" id="GGK88999.1"/>
    </source>
</evidence>
<dbReference type="SUPFAM" id="SSF55729">
    <property type="entry name" value="Acyl-CoA N-acyltransferases (Nat)"/>
    <property type="match status" value="1"/>
</dbReference>
<evidence type="ECO:0000313" key="4">
    <source>
        <dbReference type="Proteomes" id="UP000648535"/>
    </source>
</evidence>
<name>A0A8H9G8D1_9MICO</name>
<dbReference type="Pfam" id="PF13480">
    <property type="entry name" value="Acetyltransf_6"/>
    <property type="match status" value="1"/>
</dbReference>
<dbReference type="Gene3D" id="3.40.630.30">
    <property type="match status" value="1"/>
</dbReference>